<accession>A0A3N4GN97</accession>
<dbReference type="InterPro" id="IPR001763">
    <property type="entry name" value="Rhodanese-like_dom"/>
</dbReference>
<evidence type="ECO:0000313" key="4">
    <source>
        <dbReference type="Proteomes" id="UP000273977"/>
    </source>
</evidence>
<keyword evidence="4" id="KW-1185">Reference proteome</keyword>
<dbReference type="OrthoDB" id="9808735at2"/>
<sequence length="132" mass="15102">MINFGMVSWIILIVVLLVWGGFWLYSYLLRKNNATMISQEDFQQTMHSAQVVDIREANEFNSAHILGARNVPYSTLQQGVPGFNKTQPIYLYADMHNLTGRVAKKLREAGYEDIYILEGGMSDWKGKVKRAN</sequence>
<evidence type="ECO:0000256" key="1">
    <source>
        <dbReference type="SAM" id="Phobius"/>
    </source>
</evidence>
<dbReference type="InterPro" id="IPR036873">
    <property type="entry name" value="Rhodanese-like_dom_sf"/>
</dbReference>
<keyword evidence="1" id="KW-1133">Transmembrane helix</keyword>
<dbReference type="CDD" id="cd00158">
    <property type="entry name" value="RHOD"/>
    <property type="match status" value="1"/>
</dbReference>
<evidence type="ECO:0000259" key="2">
    <source>
        <dbReference type="PROSITE" id="PS50206"/>
    </source>
</evidence>
<protein>
    <submittedName>
        <fullName evidence="3">Rhodanese-like domain-containing protein</fullName>
    </submittedName>
</protein>
<dbReference type="SUPFAM" id="SSF52821">
    <property type="entry name" value="Rhodanese/Cell cycle control phosphatase"/>
    <property type="match status" value="1"/>
</dbReference>
<dbReference type="InterPro" id="IPR050229">
    <property type="entry name" value="GlpE_sulfurtransferase"/>
</dbReference>
<feature type="transmembrane region" description="Helical" evidence="1">
    <location>
        <begin position="6"/>
        <end position="28"/>
    </location>
</feature>
<proteinExistence type="predicted"/>
<dbReference type="EMBL" id="RKMG01000003">
    <property type="protein sequence ID" value="RPA63635.1"/>
    <property type="molecule type" value="Genomic_DNA"/>
</dbReference>
<name>A0A3N4GN97_9LACT</name>
<dbReference type="Gene3D" id="3.40.250.10">
    <property type="entry name" value="Rhodanese-like domain"/>
    <property type="match status" value="1"/>
</dbReference>
<dbReference type="PANTHER" id="PTHR43031">
    <property type="entry name" value="FAD-DEPENDENT OXIDOREDUCTASE"/>
    <property type="match status" value="1"/>
</dbReference>
<dbReference type="Proteomes" id="UP000273977">
    <property type="component" value="Unassembled WGS sequence"/>
</dbReference>
<dbReference type="PROSITE" id="PS50206">
    <property type="entry name" value="RHODANESE_3"/>
    <property type="match status" value="1"/>
</dbReference>
<gene>
    <name evidence="3" type="ORF">EF384_01565</name>
</gene>
<organism evidence="3 4">
    <name type="scientific">Aerococcus agrisoli</name>
    <dbReference type="NCBI Taxonomy" id="2487350"/>
    <lineage>
        <taxon>Bacteria</taxon>
        <taxon>Bacillati</taxon>
        <taxon>Bacillota</taxon>
        <taxon>Bacilli</taxon>
        <taxon>Lactobacillales</taxon>
        <taxon>Aerococcaceae</taxon>
        <taxon>Aerococcus</taxon>
    </lineage>
</organism>
<keyword evidence="1" id="KW-0472">Membrane</keyword>
<dbReference type="SMART" id="SM00450">
    <property type="entry name" value="RHOD"/>
    <property type="match status" value="1"/>
</dbReference>
<dbReference type="AlphaFoldDB" id="A0A3N4GN97"/>
<keyword evidence="1" id="KW-0812">Transmembrane</keyword>
<feature type="domain" description="Rhodanese" evidence="2">
    <location>
        <begin position="45"/>
        <end position="129"/>
    </location>
</feature>
<comment type="caution">
    <text evidence="3">The sequence shown here is derived from an EMBL/GenBank/DDBJ whole genome shotgun (WGS) entry which is preliminary data.</text>
</comment>
<dbReference type="PANTHER" id="PTHR43031:SF18">
    <property type="entry name" value="RHODANESE-RELATED SULFURTRANSFERASES"/>
    <property type="match status" value="1"/>
</dbReference>
<evidence type="ECO:0000313" key="3">
    <source>
        <dbReference type="EMBL" id="RPA63635.1"/>
    </source>
</evidence>
<reference evidence="3 4" key="1">
    <citation type="submission" date="2018-11" db="EMBL/GenBank/DDBJ databases">
        <title>Aerococcus sp. SJQ22, whole genome shotgun sequence.</title>
        <authorList>
            <person name="Sun L."/>
            <person name="Gao X."/>
            <person name="Chen W."/>
            <person name="Huang K."/>
        </authorList>
    </citation>
    <scope>NUCLEOTIDE SEQUENCE [LARGE SCALE GENOMIC DNA]</scope>
    <source>
        <strain evidence="3 4">SJQ22</strain>
    </source>
</reference>
<dbReference type="RefSeq" id="WP_123779234.1">
    <property type="nucleotide sequence ID" value="NZ_RKMG01000003.1"/>
</dbReference>
<dbReference type="Pfam" id="PF00581">
    <property type="entry name" value="Rhodanese"/>
    <property type="match status" value="1"/>
</dbReference>